<reference evidence="6" key="1">
    <citation type="journal article" date="2017" name="Cell">
        <title>Insights into land plant evolution garnered from the Marchantia polymorpha genome.</title>
        <authorList>
            <person name="Bowman J.L."/>
            <person name="Kohchi T."/>
            <person name="Yamato K.T."/>
            <person name="Jenkins J."/>
            <person name="Shu S."/>
            <person name="Ishizaki K."/>
            <person name="Yamaoka S."/>
            <person name="Nishihama R."/>
            <person name="Nakamura Y."/>
            <person name="Berger F."/>
            <person name="Adam C."/>
            <person name="Aki S.S."/>
            <person name="Althoff F."/>
            <person name="Araki T."/>
            <person name="Arteaga-Vazquez M.A."/>
            <person name="Balasubrmanian S."/>
            <person name="Barry K."/>
            <person name="Bauer D."/>
            <person name="Boehm C.R."/>
            <person name="Briginshaw L."/>
            <person name="Caballero-Perez J."/>
            <person name="Catarino B."/>
            <person name="Chen F."/>
            <person name="Chiyoda S."/>
            <person name="Chovatia M."/>
            <person name="Davies K.M."/>
            <person name="Delmans M."/>
            <person name="Demura T."/>
            <person name="Dierschke T."/>
            <person name="Dolan L."/>
            <person name="Dorantes-Acosta A.E."/>
            <person name="Eklund D.M."/>
            <person name="Florent S.N."/>
            <person name="Flores-Sandoval E."/>
            <person name="Fujiyama A."/>
            <person name="Fukuzawa H."/>
            <person name="Galik B."/>
            <person name="Grimanelli D."/>
            <person name="Grimwood J."/>
            <person name="Grossniklaus U."/>
            <person name="Hamada T."/>
            <person name="Haseloff J."/>
            <person name="Hetherington A.J."/>
            <person name="Higo A."/>
            <person name="Hirakawa Y."/>
            <person name="Hundley H.N."/>
            <person name="Ikeda Y."/>
            <person name="Inoue K."/>
            <person name="Inoue S.I."/>
            <person name="Ishida S."/>
            <person name="Jia Q."/>
            <person name="Kakita M."/>
            <person name="Kanazawa T."/>
            <person name="Kawai Y."/>
            <person name="Kawashima T."/>
            <person name="Kennedy M."/>
            <person name="Kinose K."/>
            <person name="Kinoshita T."/>
            <person name="Kohara Y."/>
            <person name="Koide E."/>
            <person name="Komatsu K."/>
            <person name="Kopischke S."/>
            <person name="Kubo M."/>
            <person name="Kyozuka J."/>
            <person name="Lagercrantz U."/>
            <person name="Lin S.S."/>
            <person name="Lindquist E."/>
            <person name="Lipzen A.M."/>
            <person name="Lu C.W."/>
            <person name="De Luna E."/>
            <person name="Martienssen R.A."/>
            <person name="Minamino N."/>
            <person name="Mizutani M."/>
            <person name="Mizutani M."/>
            <person name="Mochizuki N."/>
            <person name="Monte I."/>
            <person name="Mosher R."/>
            <person name="Nagasaki H."/>
            <person name="Nakagami H."/>
            <person name="Naramoto S."/>
            <person name="Nishitani K."/>
            <person name="Ohtani M."/>
            <person name="Okamoto T."/>
            <person name="Okumura M."/>
            <person name="Phillips J."/>
            <person name="Pollak B."/>
            <person name="Reinders A."/>
            <person name="Rovekamp M."/>
            <person name="Sano R."/>
            <person name="Sawa S."/>
            <person name="Schmid M.W."/>
            <person name="Shirakawa M."/>
            <person name="Solano R."/>
            <person name="Spunde A."/>
            <person name="Suetsugu N."/>
            <person name="Sugano S."/>
            <person name="Sugiyama A."/>
            <person name="Sun R."/>
            <person name="Suzuki Y."/>
            <person name="Takenaka M."/>
            <person name="Takezawa D."/>
            <person name="Tomogane H."/>
            <person name="Tsuzuki M."/>
            <person name="Ueda T."/>
            <person name="Umeda M."/>
            <person name="Ward J.M."/>
            <person name="Watanabe Y."/>
            <person name="Yazaki K."/>
            <person name="Yokoyama R."/>
            <person name="Yoshitake Y."/>
            <person name="Yotsui I."/>
            <person name="Zachgo S."/>
            <person name="Schmutz J."/>
        </authorList>
    </citation>
    <scope>NUCLEOTIDE SEQUENCE [LARGE SCALE GENOMIC DNA]</scope>
    <source>
        <strain evidence="6">Tak-1</strain>
    </source>
</reference>
<evidence type="ECO:0000313" key="5">
    <source>
        <dbReference type="EMBL" id="PTQ40394.1"/>
    </source>
</evidence>
<dbReference type="InterPro" id="IPR033138">
    <property type="entry name" value="Cu_oxidase_CS"/>
</dbReference>
<sequence>MARQGRSNAARTLVLLVCVMVLSERAAAATLNVGGLKGWNLGVDYKSWAATTRVKPTDSLFFKYDPRLHNVMVVSKADYDTCKTSAPWSKHTSGKDTIKFTKPGTYYLICGVGTHCKAGMKVAVTVRW</sequence>
<name>A0A2R6X2R1_MARPO</name>
<dbReference type="FunFam" id="2.60.40.420:FF:000003">
    <property type="entry name" value="Blue copper"/>
    <property type="match status" value="1"/>
</dbReference>
<dbReference type="OMA" id="MVCAKET"/>
<dbReference type="PANTHER" id="PTHR33021:SF350">
    <property type="entry name" value="UCLACYANIN-2"/>
    <property type="match status" value="1"/>
</dbReference>
<dbReference type="InterPro" id="IPR003245">
    <property type="entry name" value="Phytocyanin_dom"/>
</dbReference>
<dbReference type="SUPFAM" id="SSF49503">
    <property type="entry name" value="Cupredoxins"/>
    <property type="match status" value="1"/>
</dbReference>
<keyword evidence="6" id="KW-1185">Reference proteome</keyword>
<evidence type="ECO:0000313" key="6">
    <source>
        <dbReference type="Proteomes" id="UP000244005"/>
    </source>
</evidence>
<dbReference type="EMBL" id="KZ772712">
    <property type="protein sequence ID" value="PTQ40394.1"/>
    <property type="molecule type" value="Genomic_DNA"/>
</dbReference>
<dbReference type="AlphaFoldDB" id="A0A2R6X2R1"/>
<dbReference type="Gene3D" id="2.60.40.420">
    <property type="entry name" value="Cupredoxins - blue copper proteins"/>
    <property type="match status" value="1"/>
</dbReference>
<dbReference type="Gramene" id="Mp2g21460.1">
    <property type="protein sequence ID" value="Mp2g21460.1.cds"/>
    <property type="gene ID" value="Mp2g21460"/>
</dbReference>
<keyword evidence="1" id="KW-0479">Metal-binding</keyword>
<dbReference type="GO" id="GO:0009055">
    <property type="term" value="F:electron transfer activity"/>
    <property type="evidence" value="ECO:0007669"/>
    <property type="project" value="InterPro"/>
</dbReference>
<dbReference type="InterPro" id="IPR008972">
    <property type="entry name" value="Cupredoxin"/>
</dbReference>
<protein>
    <recommendedName>
        <fullName evidence="4">Phytocyanin domain-containing protein</fullName>
    </recommendedName>
</protein>
<dbReference type="Pfam" id="PF02298">
    <property type="entry name" value="Cu_bind_like"/>
    <property type="match status" value="1"/>
</dbReference>
<gene>
    <name evidence="5" type="ORF">MARPO_0040s0068</name>
</gene>
<dbReference type="InterPro" id="IPR039391">
    <property type="entry name" value="Phytocyanin-like"/>
</dbReference>
<feature type="chain" id="PRO_5015338050" description="Phytocyanin domain-containing protein" evidence="3">
    <location>
        <begin position="29"/>
        <end position="128"/>
    </location>
</feature>
<proteinExistence type="predicted"/>
<organism evidence="5 6">
    <name type="scientific">Marchantia polymorpha</name>
    <name type="common">Common liverwort</name>
    <name type="synonym">Marchantia aquatica</name>
    <dbReference type="NCBI Taxonomy" id="3197"/>
    <lineage>
        <taxon>Eukaryota</taxon>
        <taxon>Viridiplantae</taxon>
        <taxon>Streptophyta</taxon>
        <taxon>Embryophyta</taxon>
        <taxon>Marchantiophyta</taxon>
        <taxon>Marchantiopsida</taxon>
        <taxon>Marchantiidae</taxon>
        <taxon>Marchantiales</taxon>
        <taxon>Marchantiaceae</taxon>
        <taxon>Marchantia</taxon>
    </lineage>
</organism>
<dbReference type="CDD" id="cd04216">
    <property type="entry name" value="Phytocyanin"/>
    <property type="match status" value="1"/>
</dbReference>
<accession>A0A2R6X2R1</accession>
<evidence type="ECO:0000259" key="4">
    <source>
        <dbReference type="PROSITE" id="PS51485"/>
    </source>
</evidence>
<dbReference type="Proteomes" id="UP000244005">
    <property type="component" value="Unassembled WGS sequence"/>
</dbReference>
<dbReference type="PANTHER" id="PTHR33021">
    <property type="entry name" value="BLUE COPPER PROTEIN"/>
    <property type="match status" value="1"/>
</dbReference>
<keyword evidence="2" id="KW-0325">Glycoprotein</keyword>
<dbReference type="PROSITE" id="PS00079">
    <property type="entry name" value="MULTICOPPER_OXIDASE1"/>
    <property type="match status" value="1"/>
</dbReference>
<feature type="domain" description="Phytocyanin" evidence="4">
    <location>
        <begin position="29"/>
        <end position="128"/>
    </location>
</feature>
<evidence type="ECO:0000256" key="2">
    <source>
        <dbReference type="ARBA" id="ARBA00023180"/>
    </source>
</evidence>
<keyword evidence="3" id="KW-0732">Signal</keyword>
<dbReference type="PROSITE" id="PS51485">
    <property type="entry name" value="PHYTOCYANIN"/>
    <property type="match status" value="1"/>
</dbReference>
<dbReference type="OrthoDB" id="2011645at2759"/>
<evidence type="ECO:0000256" key="3">
    <source>
        <dbReference type="SAM" id="SignalP"/>
    </source>
</evidence>
<dbReference type="GO" id="GO:0005886">
    <property type="term" value="C:plasma membrane"/>
    <property type="evidence" value="ECO:0000318"/>
    <property type="project" value="GO_Central"/>
</dbReference>
<feature type="signal peptide" evidence="3">
    <location>
        <begin position="1"/>
        <end position="28"/>
    </location>
</feature>
<dbReference type="GO" id="GO:0046872">
    <property type="term" value="F:metal ion binding"/>
    <property type="evidence" value="ECO:0007669"/>
    <property type="project" value="UniProtKB-KW"/>
</dbReference>
<evidence type="ECO:0000256" key="1">
    <source>
        <dbReference type="ARBA" id="ARBA00022723"/>
    </source>
</evidence>